<dbReference type="AlphaFoldDB" id="A0A833R1H8"/>
<dbReference type="InterPro" id="IPR054292">
    <property type="entry name" value="DUF7028"/>
</dbReference>
<feature type="domain" description="DUF7028" evidence="3">
    <location>
        <begin position="350"/>
        <end position="402"/>
    </location>
</feature>
<evidence type="ECO:0000313" key="4">
    <source>
        <dbReference type="EMBL" id="KAF3331758.1"/>
    </source>
</evidence>
<dbReference type="PANTHER" id="PTHR31917">
    <property type="entry name" value="AGENET DOMAIN-CONTAINING PROTEIN-RELATED"/>
    <property type="match status" value="1"/>
</dbReference>
<evidence type="ECO:0000313" key="5">
    <source>
        <dbReference type="Proteomes" id="UP000623129"/>
    </source>
</evidence>
<reference evidence="4" key="1">
    <citation type="submission" date="2020-01" db="EMBL/GenBank/DDBJ databases">
        <title>Genome sequence of Kobresia littledalei, the first chromosome-level genome in the family Cyperaceae.</title>
        <authorList>
            <person name="Qu G."/>
        </authorList>
    </citation>
    <scope>NUCLEOTIDE SEQUENCE</scope>
    <source>
        <strain evidence="4">C.B.Clarke</strain>
        <tissue evidence="4">Leaf</tissue>
    </source>
</reference>
<feature type="region of interest" description="Disordered" evidence="1">
    <location>
        <begin position="611"/>
        <end position="635"/>
    </location>
</feature>
<dbReference type="EMBL" id="SWLB01000012">
    <property type="protein sequence ID" value="KAF3331758.1"/>
    <property type="molecule type" value="Genomic_DNA"/>
</dbReference>
<accession>A0A833R1H8</accession>
<name>A0A833R1H8_9POAL</name>
<dbReference type="Pfam" id="PF05641">
    <property type="entry name" value="Agenet"/>
    <property type="match status" value="1"/>
</dbReference>
<sequence>MASDSDKWMMNDMKKLVVGQHVEVLSLETGIQGCWHSGMVIDTKPLQRIVKYEYLFQSDHPQSPNLVEPVPVSPAIDGILHVSFSQLLNSELDEDSLQTSKRNNIRPCACRLPIQPSEATYGMCVDACKENVHWEGIILDHSNSHSAQTIQRTVFFPDLDMEESVSLQNLSLSSDWNEITGEWTTRGRWKFLEALEANLERASLCKTMQQLWDIAKSHPCFVSKISAWTRGTRDEWSCSRAGNLNQILKEKSDIARSHLKSVGWQFMETEGGAKYYVSAEGARYNSFIKACEEYLAGKAGLPYQETAICAVVTGGMSENKKTKGPYGPTSTWNPVNLIPEFSSVLTQGAKYEDVMRDTVRKHLLHLGWIVKYRRDTNRPMTRYRYHSPKGKTYYSLREVFDEFATGFHSWRDDCNRDDQSGPNGHDPNLGTPEENGENPVLTESVLIDNILPENLSGKIKEQLGHMQINCGKLETNKLTGEIQSSPNGDCIHFQLPTGNEGNQLGLNRDLVTNVIQPEYPPETIRKYIECIEDRKRSNQQGYIAPSNVKSDAKRHLLSAGWTLCIKSTRRVYYRSPSGKSFNSLLQACKAYLMEPFPASGDATTIIQERNVAGETSGSSTSVMMKYGSNDPKREH</sequence>
<dbReference type="Pfam" id="PF22970">
    <property type="entry name" value="DUF7028"/>
    <property type="match status" value="3"/>
</dbReference>
<keyword evidence="5" id="KW-1185">Reference proteome</keyword>
<evidence type="ECO:0000259" key="2">
    <source>
        <dbReference type="Pfam" id="PF05641"/>
    </source>
</evidence>
<evidence type="ECO:0000259" key="3">
    <source>
        <dbReference type="Pfam" id="PF22970"/>
    </source>
</evidence>
<dbReference type="PANTHER" id="PTHR31917:SF147">
    <property type="entry name" value="AGENET DOMAIN-CONTAINING PROTEIN"/>
    <property type="match status" value="1"/>
</dbReference>
<gene>
    <name evidence="4" type="ORF">FCM35_KLT03164</name>
</gene>
<evidence type="ECO:0000256" key="1">
    <source>
        <dbReference type="SAM" id="MobiDB-lite"/>
    </source>
</evidence>
<feature type="domain" description="DUF7028" evidence="3">
    <location>
        <begin position="514"/>
        <end position="594"/>
    </location>
</feature>
<organism evidence="4 5">
    <name type="scientific">Carex littledalei</name>
    <dbReference type="NCBI Taxonomy" id="544730"/>
    <lineage>
        <taxon>Eukaryota</taxon>
        <taxon>Viridiplantae</taxon>
        <taxon>Streptophyta</taxon>
        <taxon>Embryophyta</taxon>
        <taxon>Tracheophyta</taxon>
        <taxon>Spermatophyta</taxon>
        <taxon>Magnoliopsida</taxon>
        <taxon>Liliopsida</taxon>
        <taxon>Poales</taxon>
        <taxon>Cyperaceae</taxon>
        <taxon>Cyperoideae</taxon>
        <taxon>Cariceae</taxon>
        <taxon>Carex</taxon>
        <taxon>Carex subgen. Euthyceras</taxon>
    </lineage>
</organism>
<feature type="domain" description="Agenet-like" evidence="2">
    <location>
        <begin position="19"/>
        <end position="108"/>
    </location>
</feature>
<dbReference type="InterPro" id="IPR008395">
    <property type="entry name" value="Agenet-like_dom"/>
</dbReference>
<feature type="region of interest" description="Disordered" evidence="1">
    <location>
        <begin position="414"/>
        <end position="437"/>
    </location>
</feature>
<comment type="caution">
    <text evidence="4">The sequence shown here is derived from an EMBL/GenBank/DDBJ whole genome shotgun (WGS) entry which is preliminary data.</text>
</comment>
<dbReference type="Proteomes" id="UP000623129">
    <property type="component" value="Unassembled WGS sequence"/>
</dbReference>
<feature type="domain" description="DUF7028" evidence="3">
    <location>
        <begin position="249"/>
        <end position="296"/>
    </location>
</feature>
<dbReference type="OrthoDB" id="1903104at2759"/>
<proteinExistence type="predicted"/>
<feature type="compositionally biased region" description="Polar residues" evidence="1">
    <location>
        <begin position="611"/>
        <end position="622"/>
    </location>
</feature>
<protein>
    <submittedName>
        <fullName evidence="4">Agenet domain-containing protein</fullName>
    </submittedName>
</protein>